<dbReference type="InterPro" id="IPR050628">
    <property type="entry name" value="SNF2_RAD54_helicase_TF"/>
</dbReference>
<dbReference type="OrthoDB" id="448448at2759"/>
<evidence type="ECO:0000256" key="5">
    <source>
        <dbReference type="ARBA" id="ARBA00022801"/>
    </source>
</evidence>
<dbReference type="PROSITE" id="PS51194">
    <property type="entry name" value="HELICASE_CTER"/>
    <property type="match status" value="1"/>
</dbReference>
<dbReference type="STRING" id="1664694.A0A0N0NS29"/>
<feature type="region of interest" description="Disordered" evidence="10">
    <location>
        <begin position="1"/>
        <end position="40"/>
    </location>
</feature>
<dbReference type="SMART" id="SM00184">
    <property type="entry name" value="RING"/>
    <property type="match status" value="1"/>
</dbReference>
<dbReference type="GO" id="GO:0004386">
    <property type="term" value="F:helicase activity"/>
    <property type="evidence" value="ECO:0007669"/>
    <property type="project" value="UniProtKB-KW"/>
</dbReference>
<feature type="domain" description="Helicase ATP-binding" evidence="12">
    <location>
        <begin position="347"/>
        <end position="526"/>
    </location>
</feature>
<evidence type="ECO:0000256" key="7">
    <source>
        <dbReference type="ARBA" id="ARBA00022833"/>
    </source>
</evidence>
<dbReference type="Gene3D" id="3.30.40.10">
    <property type="entry name" value="Zinc/RING finger domain, C3HC4 (zinc finger)"/>
    <property type="match status" value="1"/>
</dbReference>
<dbReference type="GO" id="GO:0005634">
    <property type="term" value="C:nucleus"/>
    <property type="evidence" value="ECO:0007669"/>
    <property type="project" value="TreeGrafter"/>
</dbReference>
<dbReference type="Pfam" id="PF00097">
    <property type="entry name" value="zf-C3HC4"/>
    <property type="match status" value="1"/>
</dbReference>
<dbReference type="SMART" id="SM00487">
    <property type="entry name" value="DEXDc"/>
    <property type="match status" value="1"/>
</dbReference>
<dbReference type="SUPFAM" id="SSF52540">
    <property type="entry name" value="P-loop containing nucleoside triphosphate hydrolases"/>
    <property type="match status" value="2"/>
</dbReference>
<dbReference type="EMBL" id="LFJN01000001">
    <property type="protein sequence ID" value="KPI45778.1"/>
    <property type="molecule type" value="Genomic_DNA"/>
</dbReference>
<keyword evidence="5" id="KW-0378">Hydrolase</keyword>
<feature type="compositionally biased region" description="Low complexity" evidence="10">
    <location>
        <begin position="224"/>
        <end position="239"/>
    </location>
</feature>
<name>A0A0N0NS29_9EURO</name>
<dbReference type="Gene3D" id="3.40.50.10810">
    <property type="entry name" value="Tandem AAA-ATPase domain"/>
    <property type="match status" value="1"/>
</dbReference>
<dbReference type="InterPro" id="IPR001650">
    <property type="entry name" value="Helicase_C-like"/>
</dbReference>
<dbReference type="InterPro" id="IPR014001">
    <property type="entry name" value="Helicase_ATP-bd"/>
</dbReference>
<accession>A0A0N0NS29</accession>
<dbReference type="GO" id="GO:0016787">
    <property type="term" value="F:hydrolase activity"/>
    <property type="evidence" value="ECO:0007669"/>
    <property type="project" value="UniProtKB-KW"/>
</dbReference>
<evidence type="ECO:0000256" key="10">
    <source>
        <dbReference type="SAM" id="MobiDB-lite"/>
    </source>
</evidence>
<dbReference type="InterPro" id="IPR038718">
    <property type="entry name" value="SNF2-like_sf"/>
</dbReference>
<dbReference type="InterPro" id="IPR017907">
    <property type="entry name" value="Znf_RING_CS"/>
</dbReference>
<evidence type="ECO:0000256" key="1">
    <source>
        <dbReference type="ARBA" id="ARBA00007025"/>
    </source>
</evidence>
<dbReference type="InterPro" id="IPR013083">
    <property type="entry name" value="Znf_RING/FYVE/PHD"/>
</dbReference>
<keyword evidence="7" id="KW-0862">Zinc</keyword>
<dbReference type="Pfam" id="PF00271">
    <property type="entry name" value="Helicase_C"/>
    <property type="match status" value="1"/>
</dbReference>
<dbReference type="PANTHER" id="PTHR45626:SF12">
    <property type="entry name" value="DNA REPAIR PROTEIN RAD16"/>
    <property type="match status" value="1"/>
</dbReference>
<feature type="compositionally biased region" description="Basic and acidic residues" evidence="10">
    <location>
        <begin position="1"/>
        <end position="12"/>
    </location>
</feature>
<sequence>MARTKKVAEASSRRSSRGRPSTTSVIATPEPAPVAPRGRSKLSKVVIENSQSSDIEIKAEVSPEQKSTSFLGVFVPPTKNASVDYTTPATSAMNTPVAESSTKVTAKTRALELRGLADKFGTRSTSKKRKVEDDFDDFRAAADAKLAARLQAEEYGEDATMSVDLDEDEELSVDIPRKRVKRESSEELSEVIDLDSEDNVPLINSRKANGKGKAVVRQPSIAASDMSSDLSIHSSMDSSEFSYGTATSDDEDDEADDLDIASLNPTVVAQAVARRAVGGGRRKRGRGRMTRAERERAKLEKSHPEIKTMWDDLKAVKPIKPVAGDQPDGINRKLKGFQLEGVDWMIKQERSQWRGGLLGDEMGMGKTIQAVSLIMSDFPAKAPALVVVPPVALMQWKAEIESYTDGKLSVLVYHISANPKCKNMTLKELKKFNVIMVSYSSLESMYRKESKGWNRNDGLVKEDSVLHAIKYHRIILDEAHSIKSRTTGVARACFALNADYKWCLSGTPVQNRIGEFFSLLRFLELAPFACYFCKQCRCAELHWSQDHKKACTSCKHTGFNHVSVFNQEILNPITNSGSDVERKEALAKLRLITDRIMLRRLKRDHVSSMELPPKDVVIHNEFFGEIEQDFSNSIMKNSTRKFDTYVAQGVMLNNYANIFGMIMQMRQVANHPDLILRKNAEGGQNVLVCCICDEPAEEAIRSRCHHEFCRQCAKNYIQAFDGKGDSDAECPRCHIPLSIDWDQPDIEQDEENVKKSSIINRIKMENWTSSTKIEMLVYDLYKLRSHKQTRKSIVFSQFTSMLQLVQWRLQKSGFSTVLLDGSMTPSQRQKSIEYFMNNVEVEVFLVSLKAGGVALNLTEASNVFIIDPWWNPAAEWQSADRCHRIGQRRPCKITRLCIEDSVESRMVLLQEKKANMINGTVNNDQVALDKLTPEDMQFLFRGS</sequence>
<dbReference type="PANTHER" id="PTHR45626">
    <property type="entry name" value="TRANSCRIPTION TERMINATION FACTOR 2-RELATED"/>
    <property type="match status" value="1"/>
</dbReference>
<evidence type="ECO:0000256" key="6">
    <source>
        <dbReference type="ARBA" id="ARBA00022806"/>
    </source>
</evidence>
<evidence type="ECO:0000259" key="12">
    <source>
        <dbReference type="PROSITE" id="PS51192"/>
    </source>
</evidence>
<evidence type="ECO:0000313" key="14">
    <source>
        <dbReference type="EMBL" id="KPI45778.1"/>
    </source>
</evidence>
<feature type="domain" description="RING-type" evidence="11">
    <location>
        <begin position="689"/>
        <end position="734"/>
    </location>
</feature>
<keyword evidence="8" id="KW-0067">ATP-binding</keyword>
<gene>
    <name evidence="14" type="ORF">AB675_731</name>
</gene>
<keyword evidence="2" id="KW-0479">Metal-binding</keyword>
<dbReference type="PROSITE" id="PS51192">
    <property type="entry name" value="HELICASE_ATP_BIND_1"/>
    <property type="match status" value="1"/>
</dbReference>
<dbReference type="GO" id="GO:0008270">
    <property type="term" value="F:zinc ion binding"/>
    <property type="evidence" value="ECO:0007669"/>
    <property type="project" value="UniProtKB-KW"/>
</dbReference>
<dbReference type="GO" id="GO:0006289">
    <property type="term" value="P:nucleotide-excision repair"/>
    <property type="evidence" value="ECO:0007669"/>
    <property type="project" value="TreeGrafter"/>
</dbReference>
<evidence type="ECO:0000256" key="2">
    <source>
        <dbReference type="ARBA" id="ARBA00022723"/>
    </source>
</evidence>
<dbReference type="InterPro" id="IPR000330">
    <property type="entry name" value="SNF2_N"/>
</dbReference>
<dbReference type="VEuPathDB" id="FungiDB:AB675_731"/>
<evidence type="ECO:0000256" key="9">
    <source>
        <dbReference type="PROSITE-ProRule" id="PRU00175"/>
    </source>
</evidence>
<dbReference type="Pfam" id="PF00176">
    <property type="entry name" value="SNF2-rel_dom"/>
    <property type="match status" value="2"/>
</dbReference>
<dbReference type="SMART" id="SM00490">
    <property type="entry name" value="HELICc"/>
    <property type="match status" value="1"/>
</dbReference>
<feature type="region of interest" description="Disordered" evidence="10">
    <location>
        <begin position="202"/>
        <end position="256"/>
    </location>
</feature>
<dbReference type="AlphaFoldDB" id="A0A0N0NS29"/>
<dbReference type="GeneID" id="28739547"/>
<protein>
    <submittedName>
        <fullName evidence="14">DNA repair protein RAD16</fullName>
    </submittedName>
</protein>
<dbReference type="InterPro" id="IPR001841">
    <property type="entry name" value="Znf_RING"/>
</dbReference>
<keyword evidence="6" id="KW-0347">Helicase</keyword>
<dbReference type="InterPro" id="IPR027417">
    <property type="entry name" value="P-loop_NTPase"/>
</dbReference>
<comment type="caution">
    <text evidence="14">The sequence shown here is derived from an EMBL/GenBank/DDBJ whole genome shotgun (WGS) entry which is preliminary data.</text>
</comment>
<evidence type="ECO:0000256" key="3">
    <source>
        <dbReference type="ARBA" id="ARBA00022741"/>
    </source>
</evidence>
<dbReference type="Proteomes" id="UP000038010">
    <property type="component" value="Unassembled WGS sequence"/>
</dbReference>
<dbReference type="SUPFAM" id="SSF57850">
    <property type="entry name" value="RING/U-box"/>
    <property type="match status" value="1"/>
</dbReference>
<keyword evidence="15" id="KW-1185">Reference proteome</keyword>
<dbReference type="Gene3D" id="3.40.50.300">
    <property type="entry name" value="P-loop containing nucleotide triphosphate hydrolases"/>
    <property type="match status" value="1"/>
</dbReference>
<dbReference type="PROSITE" id="PS00518">
    <property type="entry name" value="ZF_RING_1"/>
    <property type="match status" value="1"/>
</dbReference>
<evidence type="ECO:0000313" key="15">
    <source>
        <dbReference type="Proteomes" id="UP000038010"/>
    </source>
</evidence>
<evidence type="ECO:0000259" key="13">
    <source>
        <dbReference type="PROSITE" id="PS51194"/>
    </source>
</evidence>
<evidence type="ECO:0000259" key="11">
    <source>
        <dbReference type="PROSITE" id="PS50089"/>
    </source>
</evidence>
<dbReference type="CDD" id="cd18008">
    <property type="entry name" value="DEXDc_SHPRH-like"/>
    <property type="match status" value="1"/>
</dbReference>
<comment type="similarity">
    <text evidence="1">Belongs to the SNF2/RAD54 helicase family.</text>
</comment>
<dbReference type="CDD" id="cd16567">
    <property type="entry name" value="RING-HC_RAD16-like"/>
    <property type="match status" value="1"/>
</dbReference>
<dbReference type="GO" id="GO:0008094">
    <property type="term" value="F:ATP-dependent activity, acting on DNA"/>
    <property type="evidence" value="ECO:0007669"/>
    <property type="project" value="TreeGrafter"/>
</dbReference>
<dbReference type="InterPro" id="IPR049730">
    <property type="entry name" value="SNF2/RAD54-like_C"/>
</dbReference>
<keyword evidence="4 9" id="KW-0863">Zinc-finger</keyword>
<organism evidence="14 15">
    <name type="scientific">Cyphellophora attinorum</name>
    <dbReference type="NCBI Taxonomy" id="1664694"/>
    <lineage>
        <taxon>Eukaryota</taxon>
        <taxon>Fungi</taxon>
        <taxon>Dikarya</taxon>
        <taxon>Ascomycota</taxon>
        <taxon>Pezizomycotina</taxon>
        <taxon>Eurotiomycetes</taxon>
        <taxon>Chaetothyriomycetidae</taxon>
        <taxon>Chaetothyriales</taxon>
        <taxon>Cyphellophoraceae</taxon>
        <taxon>Cyphellophora</taxon>
    </lineage>
</organism>
<evidence type="ECO:0000256" key="8">
    <source>
        <dbReference type="ARBA" id="ARBA00022840"/>
    </source>
</evidence>
<feature type="domain" description="Helicase C-terminal" evidence="13">
    <location>
        <begin position="779"/>
        <end position="932"/>
    </location>
</feature>
<dbReference type="CDD" id="cd18793">
    <property type="entry name" value="SF2_C_SNF"/>
    <property type="match status" value="1"/>
</dbReference>
<evidence type="ECO:0000256" key="4">
    <source>
        <dbReference type="ARBA" id="ARBA00022771"/>
    </source>
</evidence>
<dbReference type="GO" id="GO:0005524">
    <property type="term" value="F:ATP binding"/>
    <property type="evidence" value="ECO:0007669"/>
    <property type="project" value="UniProtKB-KW"/>
</dbReference>
<dbReference type="InterPro" id="IPR018957">
    <property type="entry name" value="Znf_C3HC4_RING-type"/>
</dbReference>
<dbReference type="RefSeq" id="XP_018005741.1">
    <property type="nucleotide sequence ID" value="XM_018147678.1"/>
</dbReference>
<dbReference type="PROSITE" id="PS50089">
    <property type="entry name" value="ZF_RING_2"/>
    <property type="match status" value="1"/>
</dbReference>
<reference evidence="14 15" key="1">
    <citation type="submission" date="2015-06" db="EMBL/GenBank/DDBJ databases">
        <title>Draft genome of the ant-associated black yeast Phialophora attae CBS 131958.</title>
        <authorList>
            <person name="Moreno L.F."/>
            <person name="Stielow B.J."/>
            <person name="de Hoog S."/>
            <person name="Vicente V.A."/>
            <person name="Weiss V.A."/>
            <person name="de Vries M."/>
            <person name="Cruz L.M."/>
            <person name="Souza E.M."/>
        </authorList>
    </citation>
    <scope>NUCLEOTIDE SEQUENCE [LARGE SCALE GENOMIC DNA]</scope>
    <source>
        <strain evidence="14 15">CBS 131958</strain>
    </source>
</reference>
<proteinExistence type="inferred from homology"/>
<keyword evidence="3" id="KW-0547">Nucleotide-binding</keyword>